<reference evidence="1" key="1">
    <citation type="submission" date="2015-01" db="EMBL/GenBank/DDBJ databases">
        <authorList>
            <person name="Midha S."/>
            <person name="Anil M.G."/>
            <person name="Mishra D."/>
            <person name="Brahma K."/>
            <person name="Laha G.S."/>
            <person name="Sundaram R.M."/>
            <person name="Sonti R.V."/>
            <person name="Patil P.B."/>
        </authorList>
    </citation>
    <scope>NUCLEOTIDE SEQUENCE</scope>
    <source>
        <strain evidence="1">IXO792</strain>
    </source>
</reference>
<evidence type="ECO:0000313" key="2">
    <source>
        <dbReference type="Proteomes" id="UP000187097"/>
    </source>
</evidence>
<gene>
    <name evidence="1" type="ORF">IXO792_05635</name>
</gene>
<dbReference type="Proteomes" id="UP000187097">
    <property type="component" value="Chromosome"/>
</dbReference>
<dbReference type="AlphaFoldDB" id="A0AAJ5SN67"/>
<organism evidence="1 2">
    <name type="scientific">Xanthomonas oryzae pv. oryzae</name>
    <dbReference type="NCBI Taxonomy" id="64187"/>
    <lineage>
        <taxon>Bacteria</taxon>
        <taxon>Pseudomonadati</taxon>
        <taxon>Pseudomonadota</taxon>
        <taxon>Gammaproteobacteria</taxon>
        <taxon>Lysobacterales</taxon>
        <taxon>Lysobacteraceae</taxon>
        <taxon>Xanthomonas</taxon>
    </lineage>
</organism>
<accession>A0AAJ5SN67</accession>
<reference evidence="1" key="2">
    <citation type="submission" date="2020-01" db="EMBL/GenBank/DDBJ databases">
        <title>Complete genome investigation of Xanthomonas oryzae strains.</title>
        <authorList>
            <person name="Kaur A."/>
            <person name="Bansal K."/>
            <person name="Patil P.B."/>
        </authorList>
    </citation>
    <scope>NUCLEOTIDE SEQUENCE</scope>
    <source>
        <strain evidence="1">IXO792</strain>
    </source>
</reference>
<dbReference type="EMBL" id="CP047493">
    <property type="protein sequence ID" value="UXW00703.1"/>
    <property type="molecule type" value="Genomic_DNA"/>
</dbReference>
<proteinExistence type="predicted"/>
<dbReference type="RefSeq" id="WP_153296750.1">
    <property type="nucleotide sequence ID" value="NZ_CP011532.1"/>
</dbReference>
<evidence type="ECO:0000313" key="1">
    <source>
        <dbReference type="EMBL" id="UXW00703.1"/>
    </source>
</evidence>
<protein>
    <submittedName>
        <fullName evidence="1">Uncharacterized protein</fullName>
    </submittedName>
</protein>
<name>A0AAJ5SN67_XANOO</name>
<sequence length="46" mass="4787">MREVLRLGTAAALILINPAARSGGRSYGDVLQPTPTAACATSDWSQ</sequence>